<feature type="region of interest" description="Disordered" evidence="1">
    <location>
        <begin position="1"/>
        <end position="34"/>
    </location>
</feature>
<proteinExistence type="predicted"/>
<evidence type="ECO:0000313" key="3">
    <source>
        <dbReference type="Proteomes" id="UP000243719"/>
    </source>
</evidence>
<dbReference type="Proteomes" id="UP000243719">
    <property type="component" value="Unassembled WGS sequence"/>
</dbReference>
<dbReference type="EMBL" id="FNLO01000014">
    <property type="protein sequence ID" value="SDV50918.1"/>
    <property type="molecule type" value="Genomic_DNA"/>
</dbReference>
<evidence type="ECO:0000313" key="2">
    <source>
        <dbReference type="EMBL" id="SDV50918.1"/>
    </source>
</evidence>
<keyword evidence="3" id="KW-1185">Reference proteome</keyword>
<evidence type="ECO:0000256" key="1">
    <source>
        <dbReference type="SAM" id="MobiDB-lite"/>
    </source>
</evidence>
<sequence length="34" mass="3386">MATSSGALVGRSRAQSIANLATAPTDAASRNPIE</sequence>
<protein>
    <submittedName>
        <fullName evidence="2">Uncharacterized protein</fullName>
    </submittedName>
</protein>
<reference evidence="3" key="1">
    <citation type="submission" date="2016-09" db="EMBL/GenBank/DDBJ databases">
        <authorList>
            <person name="Varghese N."/>
            <person name="Submissions S."/>
        </authorList>
    </citation>
    <scope>NUCLEOTIDE SEQUENCE [LARGE SCALE GENOMIC DNA]</scope>
    <source>
        <strain evidence="3">JS23</strain>
    </source>
</reference>
<dbReference type="AlphaFoldDB" id="A0A1H2PUM9"/>
<organism evidence="2 3">
    <name type="scientific">Chitinasiproducens palmae</name>
    <dbReference type="NCBI Taxonomy" id="1770053"/>
    <lineage>
        <taxon>Bacteria</taxon>
        <taxon>Pseudomonadati</taxon>
        <taxon>Pseudomonadota</taxon>
        <taxon>Betaproteobacteria</taxon>
        <taxon>Burkholderiales</taxon>
        <taxon>Burkholderiaceae</taxon>
        <taxon>Chitinasiproducens</taxon>
    </lineage>
</organism>
<accession>A0A1H2PUM9</accession>
<dbReference type="STRING" id="1770053.SAMN05216551_11425"/>
<name>A0A1H2PUM9_9BURK</name>
<gene>
    <name evidence="2" type="ORF">SAMN05216551_11425</name>
</gene>